<evidence type="ECO:0000256" key="1">
    <source>
        <dbReference type="ARBA" id="ARBA00005234"/>
    </source>
</evidence>
<dbReference type="PANTHER" id="PTHR47764:SF12">
    <property type="entry name" value="ULP1 PROTEASE FAMILY, CARBOXY-TERMINAL DOMAIN PROTEIN"/>
    <property type="match status" value="1"/>
</dbReference>
<feature type="compositionally biased region" description="Polar residues" evidence="4">
    <location>
        <begin position="444"/>
        <end position="460"/>
    </location>
</feature>
<dbReference type="Gene3D" id="1.10.418.20">
    <property type="match status" value="1"/>
</dbReference>
<keyword evidence="2 6" id="KW-0645">Protease</keyword>
<dbReference type="SUPFAM" id="SSF54001">
    <property type="entry name" value="Cysteine proteinases"/>
    <property type="match status" value="1"/>
</dbReference>
<evidence type="ECO:0000256" key="3">
    <source>
        <dbReference type="ARBA" id="ARBA00022801"/>
    </source>
</evidence>
<keyword evidence="7" id="KW-1185">Reference proteome</keyword>
<feature type="region of interest" description="Disordered" evidence="4">
    <location>
        <begin position="425"/>
        <end position="460"/>
    </location>
</feature>
<evidence type="ECO:0000313" key="6">
    <source>
        <dbReference type="EMBL" id="RZC26062.1"/>
    </source>
</evidence>
<accession>A0A445LSI7</accession>
<gene>
    <name evidence="6" type="ORF">D0Y65_004653</name>
</gene>
<dbReference type="EMBL" id="QZWG01000002">
    <property type="protein sequence ID" value="RZC26062.1"/>
    <property type="molecule type" value="Genomic_DNA"/>
</dbReference>
<reference evidence="6 7" key="1">
    <citation type="submission" date="2018-09" db="EMBL/GenBank/DDBJ databases">
        <title>A high-quality reference genome of wild soybean provides a powerful tool to mine soybean genomes.</title>
        <authorList>
            <person name="Xie M."/>
            <person name="Chung C.Y.L."/>
            <person name="Li M.-W."/>
            <person name="Wong F.-L."/>
            <person name="Chan T.-F."/>
            <person name="Lam H.-M."/>
        </authorList>
    </citation>
    <scope>NUCLEOTIDE SEQUENCE [LARGE SCALE GENOMIC DNA]</scope>
    <source>
        <strain evidence="7">cv. W05</strain>
        <tissue evidence="6">Hypocotyl of etiolated seedlings</tissue>
    </source>
</reference>
<dbReference type="Proteomes" id="UP000289340">
    <property type="component" value="Chromosome 2"/>
</dbReference>
<proteinExistence type="inferred from homology"/>
<evidence type="ECO:0000313" key="7">
    <source>
        <dbReference type="Proteomes" id="UP000289340"/>
    </source>
</evidence>
<dbReference type="PANTHER" id="PTHR47764">
    <property type="entry name" value="UBIQUITIN-LIKE-SPECIFIC PROTEASE 2B-RELATED"/>
    <property type="match status" value="1"/>
</dbReference>
<comment type="similarity">
    <text evidence="1">Belongs to the peptidase C48 family.</text>
</comment>
<dbReference type="AlphaFoldDB" id="A0A445LSI7"/>
<organism evidence="6 7">
    <name type="scientific">Glycine soja</name>
    <name type="common">Wild soybean</name>
    <dbReference type="NCBI Taxonomy" id="3848"/>
    <lineage>
        <taxon>Eukaryota</taxon>
        <taxon>Viridiplantae</taxon>
        <taxon>Streptophyta</taxon>
        <taxon>Embryophyta</taxon>
        <taxon>Tracheophyta</taxon>
        <taxon>Spermatophyta</taxon>
        <taxon>Magnoliopsida</taxon>
        <taxon>eudicotyledons</taxon>
        <taxon>Gunneridae</taxon>
        <taxon>Pentapetalae</taxon>
        <taxon>rosids</taxon>
        <taxon>fabids</taxon>
        <taxon>Fabales</taxon>
        <taxon>Fabaceae</taxon>
        <taxon>Papilionoideae</taxon>
        <taxon>50 kb inversion clade</taxon>
        <taxon>NPAAA clade</taxon>
        <taxon>indigoferoid/millettioid clade</taxon>
        <taxon>Phaseoleae</taxon>
        <taxon>Glycine</taxon>
        <taxon>Glycine subgen. Soja</taxon>
    </lineage>
</organism>
<comment type="caution">
    <text evidence="6">The sequence shown here is derived from an EMBL/GenBank/DDBJ whole genome shotgun (WGS) entry which is preliminary data.</text>
</comment>
<feature type="domain" description="Ubiquitin-like protease family profile" evidence="5">
    <location>
        <begin position="129"/>
        <end position="372"/>
    </location>
</feature>
<protein>
    <submittedName>
        <fullName evidence="6">Putative ubiquitin-like-specific protease 2B</fullName>
    </submittedName>
</protein>
<dbReference type="GO" id="GO:0008234">
    <property type="term" value="F:cysteine-type peptidase activity"/>
    <property type="evidence" value="ECO:0007669"/>
    <property type="project" value="InterPro"/>
</dbReference>
<dbReference type="InterPro" id="IPR003653">
    <property type="entry name" value="Peptidase_C48_C"/>
</dbReference>
<feature type="compositionally biased region" description="Basic and acidic residues" evidence="4">
    <location>
        <begin position="433"/>
        <end position="443"/>
    </location>
</feature>
<name>A0A445LSI7_GLYSO</name>
<dbReference type="InterPro" id="IPR038765">
    <property type="entry name" value="Papain-like_cys_pep_sf"/>
</dbReference>
<sequence length="861" mass="97575">MNLPPPRVFESLHFNHANANSITSPTFLHHQPLVGGNYIMETRVETLGDTESAIINLEGDECMNKSTPSSPLSIAENGSFYASLNGCGFNHCIGNSDVDHTNMEVVLHPDYVVYQDNYYTGTKLCFSQCYIQISDSTACAKQGEGTFEWAVDDLIHIDCLLFPKSGMVVMKLCAVSSNAGPSIHISCTSDIEELKIVFVDDNWSLRQEQITSLNGKYLAIWNTVSDFQESFEKVDYPKGDLNSVCITKSDFDLLKPDTFINDTIIDFYIQLHWSLIVICHPGEVVKFNDKEPDKALKVPCVLHMDSMRGYHSDLKNIFQSYLWEEWKERQKDTCGEDLSSRFLNMHFLSVPSPQQDNMFDCGLFLLHCIELFLDEAPFNFNPFKLTKFSNFLNLDWFHPVEVSLKRPFIQRLIFELAENENHSLHEGFPSDYNEDHRYSENNKNRTNSLRPEVNGDSSLSHSVQGKQFTLLSAPSPLDPQSFNPSDMVLKEHFKPGTMAGTSLGHCQSLDQQSSDHYLNGSIFSTKDGTDLNEELMHIMANPNFQQVSPQSFSLTYLTGGCETEISHGPRIGIQSEHDKIESFIATPSCASGDSDIEIIENFPTRNETRSSYEDERGENNNTAIENYFEQVSDIPGSLMENSQWPNTICVGHNNGDQHLSYIQSEHSKTKPSQATSTCAYASDDIAMIGNFPIINETRSPYEDEQGEKNNTAIEDYFEHFPEIPDSHMEFSQWPNTSTYASANPDNIAITESFPIRNETGLSYDDQRAEYNNAAMENFFEHLPEIPDSLVEFSQRSNPMCVSDNNGDQGLYCQETPAMQMDQVSNALDDKFTCDDDDLVIIDSMEPDHWKNQPIKKRRMLR</sequence>
<evidence type="ECO:0000259" key="5">
    <source>
        <dbReference type="PROSITE" id="PS50600"/>
    </source>
</evidence>
<dbReference type="InterPro" id="IPR057375">
    <property type="entry name" value="ULP2A/B_PH"/>
</dbReference>
<dbReference type="PROSITE" id="PS50600">
    <property type="entry name" value="ULP_PROTEASE"/>
    <property type="match status" value="1"/>
</dbReference>
<keyword evidence="3" id="KW-0378">Hydrolase</keyword>
<evidence type="ECO:0000256" key="2">
    <source>
        <dbReference type="ARBA" id="ARBA00022670"/>
    </source>
</evidence>
<dbReference type="Pfam" id="PF25352">
    <property type="entry name" value="PH_ULP"/>
    <property type="match status" value="1"/>
</dbReference>
<dbReference type="GO" id="GO:0006508">
    <property type="term" value="P:proteolysis"/>
    <property type="evidence" value="ECO:0007669"/>
    <property type="project" value="UniProtKB-KW"/>
</dbReference>
<evidence type="ECO:0000256" key="4">
    <source>
        <dbReference type="SAM" id="MobiDB-lite"/>
    </source>
</evidence>